<keyword evidence="8 12" id="KW-0472">Membrane</keyword>
<keyword evidence="7 12" id="KW-1133">Transmembrane helix</keyword>
<dbReference type="InterPro" id="IPR012902">
    <property type="entry name" value="N_methyl_site"/>
</dbReference>
<dbReference type="PROSITE" id="PS00409">
    <property type="entry name" value="PROKAR_NTER_METHYL"/>
    <property type="match status" value="1"/>
</dbReference>
<keyword evidence="5" id="KW-0997">Cell inner membrane</keyword>
<evidence type="ECO:0000256" key="12">
    <source>
        <dbReference type="SAM" id="Phobius"/>
    </source>
</evidence>
<evidence type="ECO:0000259" key="13">
    <source>
        <dbReference type="Pfam" id="PF12019"/>
    </source>
</evidence>
<evidence type="ECO:0000256" key="7">
    <source>
        <dbReference type="ARBA" id="ARBA00022989"/>
    </source>
</evidence>
<feature type="transmembrane region" description="Helical" evidence="12">
    <location>
        <begin position="12"/>
        <end position="33"/>
    </location>
</feature>
<evidence type="ECO:0000256" key="9">
    <source>
        <dbReference type="ARBA" id="ARBA00025772"/>
    </source>
</evidence>
<evidence type="ECO:0000256" key="1">
    <source>
        <dbReference type="ARBA" id="ARBA00004377"/>
    </source>
</evidence>
<evidence type="ECO:0000256" key="6">
    <source>
        <dbReference type="ARBA" id="ARBA00022692"/>
    </source>
</evidence>
<evidence type="ECO:0000256" key="4">
    <source>
        <dbReference type="ARBA" id="ARBA00022481"/>
    </source>
</evidence>
<evidence type="ECO:0000313" key="15">
    <source>
        <dbReference type="Proteomes" id="UP000294832"/>
    </source>
</evidence>
<dbReference type="InterPro" id="IPR022346">
    <property type="entry name" value="T2SS_GspH"/>
</dbReference>
<dbReference type="InterPro" id="IPR045584">
    <property type="entry name" value="Pilin-like"/>
</dbReference>
<dbReference type="GO" id="GO:0015628">
    <property type="term" value="P:protein secretion by the type II secretion system"/>
    <property type="evidence" value="ECO:0007669"/>
    <property type="project" value="InterPro"/>
</dbReference>
<keyword evidence="15" id="KW-1185">Reference proteome</keyword>
<protein>
    <recommendedName>
        <fullName evidence="2">Type II secretion system protein H</fullName>
    </recommendedName>
    <alternativeName>
        <fullName evidence="10">General secretion pathway protein H</fullName>
    </alternativeName>
</protein>
<dbReference type="RefSeq" id="WP_133040286.1">
    <property type="nucleotide sequence ID" value="NZ_SLWF01000035.1"/>
</dbReference>
<proteinExistence type="inferred from homology"/>
<dbReference type="PRINTS" id="PR00885">
    <property type="entry name" value="BCTERIALGSPH"/>
</dbReference>
<dbReference type="NCBIfam" id="TIGR02532">
    <property type="entry name" value="IV_pilin_GFxxxE"/>
    <property type="match status" value="1"/>
</dbReference>
<evidence type="ECO:0000256" key="11">
    <source>
        <dbReference type="SAM" id="MobiDB-lite"/>
    </source>
</evidence>
<gene>
    <name evidence="14" type="ORF">EDC91_13526</name>
</gene>
<dbReference type="Pfam" id="PF12019">
    <property type="entry name" value="GspH"/>
    <property type="match status" value="1"/>
</dbReference>
<reference evidence="14 15" key="1">
    <citation type="submission" date="2019-03" db="EMBL/GenBank/DDBJ databases">
        <title>Freshwater and sediment microbial communities from various areas in North America, analyzing microbe dynamics in response to fracking.</title>
        <authorList>
            <person name="Lamendella R."/>
        </authorList>
    </citation>
    <scope>NUCLEOTIDE SEQUENCE [LARGE SCALE GENOMIC DNA]</scope>
    <source>
        <strain evidence="14 15">74A</strain>
    </source>
</reference>
<dbReference type="EMBL" id="SLWF01000035">
    <property type="protein sequence ID" value="TCN79353.1"/>
    <property type="molecule type" value="Genomic_DNA"/>
</dbReference>
<keyword evidence="4" id="KW-0488">Methylation</keyword>
<organism evidence="14 15">
    <name type="scientific">Shewanella fodinae</name>
    <dbReference type="NCBI Taxonomy" id="552357"/>
    <lineage>
        <taxon>Bacteria</taxon>
        <taxon>Pseudomonadati</taxon>
        <taxon>Pseudomonadota</taxon>
        <taxon>Gammaproteobacteria</taxon>
        <taxon>Alteromonadales</taxon>
        <taxon>Shewanellaceae</taxon>
        <taxon>Shewanella</taxon>
    </lineage>
</organism>
<feature type="region of interest" description="Disordered" evidence="11">
    <location>
        <begin position="120"/>
        <end position="145"/>
    </location>
</feature>
<dbReference type="NCBIfam" id="TIGR01708">
    <property type="entry name" value="typeII_sec_gspH"/>
    <property type="match status" value="1"/>
</dbReference>
<evidence type="ECO:0000256" key="5">
    <source>
        <dbReference type="ARBA" id="ARBA00022519"/>
    </source>
</evidence>
<dbReference type="AlphaFoldDB" id="A0A4R2F3S5"/>
<dbReference type="SUPFAM" id="SSF54523">
    <property type="entry name" value="Pili subunits"/>
    <property type="match status" value="1"/>
</dbReference>
<accession>A0A4R2F3S5</accession>
<keyword evidence="3" id="KW-1003">Cell membrane</keyword>
<feature type="domain" description="General secretion pathway GspH" evidence="13">
    <location>
        <begin position="44"/>
        <end position="169"/>
    </location>
</feature>
<name>A0A4R2F3S5_9GAMM</name>
<evidence type="ECO:0000256" key="8">
    <source>
        <dbReference type="ARBA" id="ARBA00023136"/>
    </source>
</evidence>
<dbReference type="InterPro" id="IPR049875">
    <property type="entry name" value="TypeII_GspH"/>
</dbReference>
<dbReference type="Pfam" id="PF07963">
    <property type="entry name" value="N_methyl"/>
    <property type="match status" value="1"/>
</dbReference>
<dbReference type="Gene3D" id="3.55.40.10">
    <property type="entry name" value="minor pseudopilin epsh domain"/>
    <property type="match status" value="1"/>
</dbReference>
<dbReference type="InterPro" id="IPR002416">
    <property type="entry name" value="T2SS_protein-GspH"/>
</dbReference>
<keyword evidence="6 12" id="KW-0812">Transmembrane</keyword>
<dbReference type="GO" id="GO:0015627">
    <property type="term" value="C:type II protein secretion system complex"/>
    <property type="evidence" value="ECO:0007669"/>
    <property type="project" value="InterPro"/>
</dbReference>
<evidence type="ECO:0000256" key="2">
    <source>
        <dbReference type="ARBA" id="ARBA00021549"/>
    </source>
</evidence>
<comment type="caution">
    <text evidence="14">The sequence shown here is derived from an EMBL/GenBank/DDBJ whole genome shotgun (WGS) entry which is preliminary data.</text>
</comment>
<evidence type="ECO:0000313" key="14">
    <source>
        <dbReference type="EMBL" id="TCN79353.1"/>
    </source>
</evidence>
<evidence type="ECO:0000256" key="3">
    <source>
        <dbReference type="ARBA" id="ARBA00022475"/>
    </source>
</evidence>
<evidence type="ECO:0000256" key="10">
    <source>
        <dbReference type="ARBA" id="ARBA00030775"/>
    </source>
</evidence>
<dbReference type="OrthoDB" id="6076129at2"/>
<comment type="subcellular location">
    <subcellularLocation>
        <location evidence="1">Cell inner membrane</location>
        <topology evidence="1">Single-pass membrane protein</topology>
    </subcellularLocation>
</comment>
<sequence>MQRLRVQGFTLLEVMLVVLLMGLMAAAVTLSIGGGNQQQQLAREAQRFITVTEAVTNEAVLSGQFVGIVVDKDAYHYVVYVDDKWQPLQRDNLLAEHKLPQGITTDLQVEGLPLDQEEQKDSLFDDDKPFNDDKKDDKNPEPQIMLLPSGEMTGFELTFVANGGEQQYEQLVSGDNLGRLVMGRFDDATQ</sequence>
<feature type="compositionally biased region" description="Basic and acidic residues" evidence="11">
    <location>
        <begin position="120"/>
        <end position="140"/>
    </location>
</feature>
<comment type="similarity">
    <text evidence="9">Belongs to the GSP H family.</text>
</comment>
<dbReference type="Proteomes" id="UP000294832">
    <property type="component" value="Unassembled WGS sequence"/>
</dbReference>
<dbReference type="GO" id="GO:0005886">
    <property type="term" value="C:plasma membrane"/>
    <property type="evidence" value="ECO:0007669"/>
    <property type="project" value="UniProtKB-SubCell"/>
</dbReference>